<dbReference type="EMBL" id="OCND01000009">
    <property type="protein sequence ID" value="SOD56425.1"/>
    <property type="molecule type" value="Genomic_DNA"/>
</dbReference>
<evidence type="ECO:0000313" key="2">
    <source>
        <dbReference type="Proteomes" id="UP000219374"/>
    </source>
</evidence>
<dbReference type="AlphaFoldDB" id="A0A286DCP2"/>
<evidence type="ECO:0000313" key="1">
    <source>
        <dbReference type="EMBL" id="SOD56425.1"/>
    </source>
</evidence>
<reference evidence="1 2" key="1">
    <citation type="submission" date="2017-09" db="EMBL/GenBank/DDBJ databases">
        <authorList>
            <person name="Ehlers B."/>
            <person name="Leendertz F.H."/>
        </authorList>
    </citation>
    <scope>NUCLEOTIDE SEQUENCE [LARGE SCALE GENOMIC DNA]</scope>
    <source>
        <strain evidence="1 2">CGMCC 1.10978</strain>
    </source>
</reference>
<proteinExistence type="predicted"/>
<protein>
    <submittedName>
        <fullName evidence="1">Uncharacterized protein</fullName>
    </submittedName>
</protein>
<accession>A0A286DCP2</accession>
<organism evidence="1 2">
    <name type="scientific">Pseudoxanthomonas wuyuanensis</name>
    <dbReference type="NCBI Taxonomy" id="1073196"/>
    <lineage>
        <taxon>Bacteria</taxon>
        <taxon>Pseudomonadati</taxon>
        <taxon>Pseudomonadota</taxon>
        <taxon>Gammaproteobacteria</taxon>
        <taxon>Lysobacterales</taxon>
        <taxon>Lysobacteraceae</taxon>
        <taxon>Pseudoxanthomonas</taxon>
    </lineage>
</organism>
<keyword evidence="2" id="KW-1185">Reference proteome</keyword>
<dbReference type="Proteomes" id="UP000219374">
    <property type="component" value="Unassembled WGS sequence"/>
</dbReference>
<gene>
    <name evidence="1" type="ORF">SAMN06296416_109127</name>
</gene>
<sequence length="335" mass="36805">MDTEVRKRNPCQASNRHIERAPSSTAIWTEAYFYNNACRSQRRAEPAQRIPPNFSGESGGSLTAKLVIAFGGSALRGLWWIQRGHLMNLSKTIENKVISVLFAFHTDELMPIQRVCWLYKEIFKGWGVMSAMRAFGVYREDYCKRLARSVLKGGEHKVGPSTQLRWLPGFALRRFRCIEWLAVGCLLLCSGIESARAADQGQAYVQCMAEGAAAETAIGPNYRPTLGHRCILLSGGYRCEVLAYGNSTTPHWISCWYAGRGDWFPIEGTCLARPILSGAVSTVSSSLMCDQGCEYGSLDGESSRPTGYVCIAPELELKSGKNNCCIEGGVSAGSS</sequence>
<name>A0A286DCP2_9GAMM</name>